<dbReference type="OMA" id="PITHERY"/>
<dbReference type="InParanoid" id="A0A2R6QHG8"/>
<dbReference type="EMBL" id="NKQK01000016">
    <property type="protein sequence ID" value="PSS08067.1"/>
    <property type="molecule type" value="Genomic_DNA"/>
</dbReference>
<protein>
    <submittedName>
        <fullName evidence="3">Retrotransposon gag domain protein</fullName>
    </submittedName>
</protein>
<proteinExistence type="predicted"/>
<feature type="region of interest" description="Disordered" evidence="1">
    <location>
        <begin position="319"/>
        <end position="369"/>
    </location>
</feature>
<evidence type="ECO:0000313" key="3">
    <source>
        <dbReference type="EMBL" id="PSS08067.1"/>
    </source>
</evidence>
<dbReference type="OrthoDB" id="1752139at2759"/>
<feature type="region of interest" description="Disordered" evidence="1">
    <location>
        <begin position="88"/>
        <end position="187"/>
    </location>
</feature>
<feature type="region of interest" description="Disordered" evidence="1">
    <location>
        <begin position="34"/>
        <end position="53"/>
    </location>
</feature>
<dbReference type="STRING" id="1590841.A0A2R6QHG8"/>
<feature type="compositionally biased region" description="Pro residues" evidence="1">
    <location>
        <begin position="89"/>
        <end position="99"/>
    </location>
</feature>
<dbReference type="PANTHER" id="PTHR33223:SF10">
    <property type="entry name" value="AMINOTRANSFERASE-LIKE PLANT MOBILE DOMAIN-CONTAINING PROTEIN"/>
    <property type="match status" value="1"/>
</dbReference>
<dbReference type="Pfam" id="PF03732">
    <property type="entry name" value="Retrotrans_gag"/>
    <property type="match status" value="1"/>
</dbReference>
<reference evidence="4" key="2">
    <citation type="journal article" date="2018" name="BMC Genomics">
        <title>A manually annotated Actinidia chinensis var. chinensis (kiwifruit) genome highlights the challenges associated with draft genomes and gene prediction in plants.</title>
        <authorList>
            <person name="Pilkington S.M."/>
            <person name="Crowhurst R."/>
            <person name="Hilario E."/>
            <person name="Nardozza S."/>
            <person name="Fraser L."/>
            <person name="Peng Y."/>
            <person name="Gunaseelan K."/>
            <person name="Simpson R."/>
            <person name="Tahir J."/>
            <person name="Deroles S.C."/>
            <person name="Templeton K."/>
            <person name="Luo Z."/>
            <person name="Davy M."/>
            <person name="Cheng C."/>
            <person name="McNeilage M."/>
            <person name="Scaglione D."/>
            <person name="Liu Y."/>
            <person name="Zhang Q."/>
            <person name="Datson P."/>
            <person name="De Silva N."/>
            <person name="Gardiner S.E."/>
            <person name="Bassett H."/>
            <person name="Chagne D."/>
            <person name="McCallum J."/>
            <person name="Dzierzon H."/>
            <person name="Deng C."/>
            <person name="Wang Y.Y."/>
            <person name="Barron L."/>
            <person name="Manako K."/>
            <person name="Bowen J."/>
            <person name="Foster T.M."/>
            <person name="Erridge Z.A."/>
            <person name="Tiffin H."/>
            <person name="Waite C.N."/>
            <person name="Davies K.M."/>
            <person name="Grierson E.P."/>
            <person name="Laing W.A."/>
            <person name="Kirk R."/>
            <person name="Chen X."/>
            <person name="Wood M."/>
            <person name="Montefiori M."/>
            <person name="Brummell D.A."/>
            <person name="Schwinn K.E."/>
            <person name="Catanach A."/>
            <person name="Fullerton C."/>
            <person name="Li D."/>
            <person name="Meiyalaghan S."/>
            <person name="Nieuwenhuizen N."/>
            <person name="Read N."/>
            <person name="Prakash R."/>
            <person name="Hunter D."/>
            <person name="Zhang H."/>
            <person name="McKenzie M."/>
            <person name="Knabel M."/>
            <person name="Harris A."/>
            <person name="Allan A.C."/>
            <person name="Gleave A."/>
            <person name="Chen A."/>
            <person name="Janssen B.J."/>
            <person name="Plunkett B."/>
            <person name="Ampomah-Dwamena C."/>
            <person name="Voogd C."/>
            <person name="Leif D."/>
            <person name="Lafferty D."/>
            <person name="Souleyre E.J.F."/>
            <person name="Varkonyi-Gasic E."/>
            <person name="Gambi F."/>
            <person name="Hanley J."/>
            <person name="Yao J.L."/>
            <person name="Cheung J."/>
            <person name="David K.M."/>
            <person name="Warren B."/>
            <person name="Marsh K."/>
            <person name="Snowden K.C."/>
            <person name="Lin-Wang K."/>
            <person name="Brian L."/>
            <person name="Martinez-Sanchez M."/>
            <person name="Wang M."/>
            <person name="Ileperuma N."/>
            <person name="Macnee N."/>
            <person name="Campin R."/>
            <person name="McAtee P."/>
            <person name="Drummond R.S.M."/>
            <person name="Espley R.V."/>
            <person name="Ireland H.S."/>
            <person name="Wu R."/>
            <person name="Atkinson R.G."/>
            <person name="Karunairetnam S."/>
            <person name="Bulley S."/>
            <person name="Chunkath S."/>
            <person name="Hanley Z."/>
            <person name="Storey R."/>
            <person name="Thrimawithana A.H."/>
            <person name="Thomson S."/>
            <person name="David C."/>
            <person name="Testolin R."/>
            <person name="Huang H."/>
            <person name="Hellens R.P."/>
            <person name="Schaffer R.J."/>
        </authorList>
    </citation>
    <scope>NUCLEOTIDE SEQUENCE [LARGE SCALE GENOMIC DNA]</scope>
    <source>
        <strain evidence="4">cv. Red5</strain>
    </source>
</reference>
<dbReference type="Proteomes" id="UP000241394">
    <property type="component" value="Chromosome LG16"/>
</dbReference>
<dbReference type="InterPro" id="IPR005162">
    <property type="entry name" value="Retrotrans_gag_dom"/>
</dbReference>
<dbReference type="AlphaFoldDB" id="A0A2R6QHG8"/>
<reference evidence="3 4" key="1">
    <citation type="submission" date="2017-07" db="EMBL/GenBank/DDBJ databases">
        <title>An improved, manually edited Actinidia chinensis var. chinensis (kiwifruit) genome highlights the challenges associated with draft genomes and gene prediction in plants.</title>
        <authorList>
            <person name="Pilkington S."/>
            <person name="Crowhurst R."/>
            <person name="Hilario E."/>
            <person name="Nardozza S."/>
            <person name="Fraser L."/>
            <person name="Peng Y."/>
            <person name="Gunaseelan K."/>
            <person name="Simpson R."/>
            <person name="Tahir J."/>
            <person name="Deroles S."/>
            <person name="Templeton K."/>
            <person name="Luo Z."/>
            <person name="Davy M."/>
            <person name="Cheng C."/>
            <person name="Mcneilage M."/>
            <person name="Scaglione D."/>
            <person name="Liu Y."/>
            <person name="Zhang Q."/>
            <person name="Datson P."/>
            <person name="De Silva N."/>
            <person name="Gardiner S."/>
            <person name="Bassett H."/>
            <person name="Chagne D."/>
            <person name="Mccallum J."/>
            <person name="Dzierzon H."/>
            <person name="Deng C."/>
            <person name="Wang Y.-Y."/>
            <person name="Barron N."/>
            <person name="Manako K."/>
            <person name="Bowen J."/>
            <person name="Foster T."/>
            <person name="Erridge Z."/>
            <person name="Tiffin H."/>
            <person name="Waite C."/>
            <person name="Davies K."/>
            <person name="Grierson E."/>
            <person name="Laing W."/>
            <person name="Kirk R."/>
            <person name="Chen X."/>
            <person name="Wood M."/>
            <person name="Montefiori M."/>
            <person name="Brummell D."/>
            <person name="Schwinn K."/>
            <person name="Catanach A."/>
            <person name="Fullerton C."/>
            <person name="Li D."/>
            <person name="Meiyalaghan S."/>
            <person name="Nieuwenhuizen N."/>
            <person name="Read N."/>
            <person name="Prakash R."/>
            <person name="Hunter D."/>
            <person name="Zhang H."/>
            <person name="Mckenzie M."/>
            <person name="Knabel M."/>
            <person name="Harris A."/>
            <person name="Allan A."/>
            <person name="Chen A."/>
            <person name="Janssen B."/>
            <person name="Plunkett B."/>
            <person name="Dwamena C."/>
            <person name="Voogd C."/>
            <person name="Leif D."/>
            <person name="Lafferty D."/>
            <person name="Souleyre E."/>
            <person name="Varkonyi-Gasic E."/>
            <person name="Gambi F."/>
            <person name="Hanley J."/>
            <person name="Yao J.-L."/>
            <person name="Cheung J."/>
            <person name="David K."/>
            <person name="Warren B."/>
            <person name="Marsh K."/>
            <person name="Snowden K."/>
            <person name="Lin-Wang K."/>
            <person name="Brian L."/>
            <person name="Martinez-Sanchez M."/>
            <person name="Wang M."/>
            <person name="Ileperuma N."/>
            <person name="Macnee N."/>
            <person name="Campin R."/>
            <person name="Mcatee P."/>
            <person name="Drummond R."/>
            <person name="Espley R."/>
            <person name="Ireland H."/>
            <person name="Wu R."/>
            <person name="Atkinson R."/>
            <person name="Karunairetnam S."/>
            <person name="Bulley S."/>
            <person name="Chunkath S."/>
            <person name="Hanley Z."/>
            <person name="Storey R."/>
            <person name="Thrimawithana A."/>
            <person name="Thomson S."/>
            <person name="David C."/>
            <person name="Testolin R."/>
        </authorList>
    </citation>
    <scope>NUCLEOTIDE SEQUENCE [LARGE SCALE GENOMIC DNA]</scope>
    <source>
        <strain evidence="4">cv. Red5</strain>
        <tissue evidence="3">Young leaf</tissue>
    </source>
</reference>
<gene>
    <name evidence="3" type="ORF">CEY00_Acc18429</name>
</gene>
<dbReference type="PANTHER" id="PTHR33223">
    <property type="entry name" value="CCHC-TYPE DOMAIN-CONTAINING PROTEIN"/>
    <property type="match status" value="1"/>
</dbReference>
<evidence type="ECO:0000259" key="2">
    <source>
        <dbReference type="Pfam" id="PF03732"/>
    </source>
</evidence>
<keyword evidence="4" id="KW-1185">Reference proteome</keyword>
<organism evidence="3 4">
    <name type="scientific">Actinidia chinensis var. chinensis</name>
    <name type="common">Chinese soft-hair kiwi</name>
    <dbReference type="NCBI Taxonomy" id="1590841"/>
    <lineage>
        <taxon>Eukaryota</taxon>
        <taxon>Viridiplantae</taxon>
        <taxon>Streptophyta</taxon>
        <taxon>Embryophyta</taxon>
        <taxon>Tracheophyta</taxon>
        <taxon>Spermatophyta</taxon>
        <taxon>Magnoliopsida</taxon>
        <taxon>eudicotyledons</taxon>
        <taxon>Gunneridae</taxon>
        <taxon>Pentapetalae</taxon>
        <taxon>asterids</taxon>
        <taxon>Ericales</taxon>
        <taxon>Actinidiaceae</taxon>
        <taxon>Actinidia</taxon>
    </lineage>
</organism>
<sequence>MVCSPSFTLQQFGVVCGNDSSQLSMHLRSRLLPKPSASSPLDNRAHPIANTSQISDQERLHREIHGMAEQMRVINENNARLVQLLAAANPPPPAAPPIPDIERSHHSHCSGDDHSRNYSTGRGRRGRHRSSSPPRRENSPSSESRSSNKTPEMEGKEARRGRSPRKNRAAVHEESIENQSSSRFKLPTQLETYEGKTDHMDHLDSYKSLMSLHGCSDEVMCKAFSATLKGSARSWFRKLPPGTIDSFGDLSRLFVANFMSCKIRQKNASHLFTVHQKETKGLKDYMKWFNHAVLEVEDPSDKVSKADKYIAAEELAETKRRRRGKDDHKRKEPDARRPNYKDEVRSKRPNRDSKRTNKRRPRTPPRCPELILPPLNAPIAQIADLVKKECLRKYVINRLPPNSPKKRYGDNRPITGDIQMIHGGFGSDGCSNSSRKRHARSAHGQAKEEIYNLSSPVVNAHPPITNNDDLRGNMTHPLGWIKLPVTLGTEPHQITAWQDFIVVDCPSPYNAILGRSTLGGTRAITSTYHLKMKFSTSTRVGEVRGDQKVAKKCFISAMKVETSAPSAQ</sequence>
<dbReference type="Gramene" id="PSS08067">
    <property type="protein sequence ID" value="PSS08067"/>
    <property type="gene ID" value="CEY00_Acc18429"/>
</dbReference>
<feature type="compositionally biased region" description="Basic and acidic residues" evidence="1">
    <location>
        <begin position="151"/>
        <end position="160"/>
    </location>
</feature>
<feature type="compositionally biased region" description="Basic and acidic residues" evidence="1">
    <location>
        <begin position="324"/>
        <end position="355"/>
    </location>
</feature>
<comment type="caution">
    <text evidence="3">The sequence shown here is derived from an EMBL/GenBank/DDBJ whole genome shotgun (WGS) entry which is preliminary data.</text>
</comment>
<accession>A0A2R6QHG8</accession>
<evidence type="ECO:0000256" key="1">
    <source>
        <dbReference type="SAM" id="MobiDB-lite"/>
    </source>
</evidence>
<feature type="domain" description="Retrotransposon gag" evidence="2">
    <location>
        <begin position="223"/>
        <end position="310"/>
    </location>
</feature>
<evidence type="ECO:0000313" key="4">
    <source>
        <dbReference type="Proteomes" id="UP000241394"/>
    </source>
</evidence>
<feature type="compositionally biased region" description="Basic and acidic residues" evidence="1">
    <location>
        <begin position="100"/>
        <end position="116"/>
    </location>
</feature>
<feature type="compositionally biased region" description="Low complexity" evidence="1">
    <location>
        <begin position="139"/>
        <end position="148"/>
    </location>
</feature>
<name>A0A2R6QHG8_ACTCC</name>